<proteinExistence type="predicted"/>
<feature type="region of interest" description="Disordered" evidence="1">
    <location>
        <begin position="69"/>
        <end position="97"/>
    </location>
</feature>
<dbReference type="Proteomes" id="UP001201980">
    <property type="component" value="Unassembled WGS sequence"/>
</dbReference>
<comment type="caution">
    <text evidence="2">The sequence shown here is derived from an EMBL/GenBank/DDBJ whole genome shotgun (WGS) entry which is preliminary data.</text>
</comment>
<evidence type="ECO:0000313" key="3">
    <source>
        <dbReference type="Proteomes" id="UP001201980"/>
    </source>
</evidence>
<gene>
    <name evidence="2" type="ORF">MKZ38_010740</name>
</gene>
<evidence type="ECO:0000256" key="1">
    <source>
        <dbReference type="SAM" id="MobiDB-lite"/>
    </source>
</evidence>
<protein>
    <submittedName>
        <fullName evidence="2">Uncharacterized protein</fullName>
    </submittedName>
</protein>
<accession>A0AAD5WXQ5</accession>
<feature type="compositionally biased region" description="Basic and acidic residues" evidence="1">
    <location>
        <begin position="77"/>
        <end position="92"/>
    </location>
</feature>
<sequence length="164" mass="18333">MHGDIDTGERSSRNSTARIEGLIVPKRKKLNGSNQLLRRLNFSPSLLDRTRRGGWRRRPEDLQKRLVIVTTNQTARGGKEQEAHSPKDRHTPEDEEEQGLLSLELSCNARAYQLVSRDVSGGRPRCAPSAGAELPTKLVKVIVVMALFLHLYRVLGVSSTLVNE</sequence>
<dbReference type="AlphaFoldDB" id="A0AAD5WXQ5"/>
<feature type="compositionally biased region" description="Basic and acidic residues" evidence="1">
    <location>
        <begin position="1"/>
        <end position="12"/>
    </location>
</feature>
<reference evidence="2" key="1">
    <citation type="submission" date="2022-07" db="EMBL/GenBank/DDBJ databases">
        <title>Draft genome sequence of Zalerion maritima ATCC 34329, a (micro)plastics degrading marine fungus.</title>
        <authorList>
            <person name="Paco A."/>
            <person name="Goncalves M.F.M."/>
            <person name="Rocha-Santos T.A.P."/>
            <person name="Alves A."/>
        </authorList>
    </citation>
    <scope>NUCLEOTIDE SEQUENCE</scope>
    <source>
        <strain evidence="2">ATCC 34329</strain>
    </source>
</reference>
<evidence type="ECO:0000313" key="2">
    <source>
        <dbReference type="EMBL" id="KAJ2906749.1"/>
    </source>
</evidence>
<name>A0AAD5WXQ5_9PEZI</name>
<dbReference type="EMBL" id="JAKWBI020000009">
    <property type="protein sequence ID" value="KAJ2906749.1"/>
    <property type="molecule type" value="Genomic_DNA"/>
</dbReference>
<keyword evidence="3" id="KW-1185">Reference proteome</keyword>
<organism evidence="2 3">
    <name type="scientific">Zalerion maritima</name>
    <dbReference type="NCBI Taxonomy" id="339359"/>
    <lineage>
        <taxon>Eukaryota</taxon>
        <taxon>Fungi</taxon>
        <taxon>Dikarya</taxon>
        <taxon>Ascomycota</taxon>
        <taxon>Pezizomycotina</taxon>
        <taxon>Sordariomycetes</taxon>
        <taxon>Lulworthiomycetidae</taxon>
        <taxon>Lulworthiales</taxon>
        <taxon>Lulworthiaceae</taxon>
        <taxon>Zalerion</taxon>
    </lineage>
</organism>
<feature type="region of interest" description="Disordered" evidence="1">
    <location>
        <begin position="1"/>
        <end position="22"/>
    </location>
</feature>